<dbReference type="FunFam" id="3.80.10.10:FF:000129">
    <property type="entry name" value="Leucine-rich repeat receptor-like kinase"/>
    <property type="match status" value="1"/>
</dbReference>
<dbReference type="PROSITE" id="PS00108">
    <property type="entry name" value="PROTEIN_KINASE_ST"/>
    <property type="match status" value="1"/>
</dbReference>
<evidence type="ECO:0000313" key="24">
    <source>
        <dbReference type="EMBL" id="SPD33999.1"/>
    </source>
</evidence>
<dbReference type="Pfam" id="PF07714">
    <property type="entry name" value="PK_Tyr_Ser-Thr"/>
    <property type="match status" value="1"/>
</dbReference>
<dbReference type="Pfam" id="PF13855">
    <property type="entry name" value="LRR_8"/>
    <property type="match status" value="1"/>
</dbReference>
<evidence type="ECO:0000256" key="10">
    <source>
        <dbReference type="ARBA" id="ARBA00022729"/>
    </source>
</evidence>
<evidence type="ECO:0000256" key="15">
    <source>
        <dbReference type="ARBA" id="ARBA00022989"/>
    </source>
</evidence>
<dbReference type="InterPro" id="IPR017441">
    <property type="entry name" value="Protein_kinase_ATP_BS"/>
</dbReference>
<sequence length="980" mass="108487">MASFSLAVAVVRSNNITTDQSALLALKAHITDDPYNFLTSNWSTSTSVCNWIGISCGAKHQRVTALNLTHMGLRGTIPPHVGNLSFLTHLSFRNNSFHGSLPNQLASLRRLEVVSFGMNNFSGELPSWLGFFPKLQVLYAYSNSFSGSIPLSLYSNASSLQIIHLGENMLSGMIPRSLGNCTSLKRIHLDDNYLTGELPLEIGNLQNLMEITLANNSLTGTIPNAIFNISTIEVISLYLNQFSGQLPLSIGHWLPNLKELYLWDNELKGIIPNSISNASKLTQLELGANYFSGSIPNTLGNLRHLETLNLGNNYLTRETSILELSFLSSLTNCKNLKTIVLAYNPLNGTLPNSIGNLSTSLEEFLAFNCNIKGIIPVGIGNLSNMMALHLEDNELAGPIPSTVGGMRNLQGLFLQHNRLQGSIPIGMCQLIKLVELILNHNELFGPIPNCWGNLSSLRKLYLNSNKLTSIPSSFWSLKYILQVNLSSNSFSGHLPLDVGNLEVVTDIDLSWNQLSGDIPTSIGGLDSLANLSIAHNKFQGPIPQSFDKLISMVFLDLSHNNFSGVIPKSLMELKYLKYFNVSFNRLQGEIPFGGVIGKFSAQSFMGNEALCGPPQLQVPPCKSSNIGHSKTGTIVILRFILPAMIIFASMLVFVLIRCRKRYEKLKIQGDLLPLATWRRISYFELELATYGFSESNLVGKGSFGSVYRGTLSDRSSVAVKVFNLNIEGGFKSFEAECDVLCRIRHRNLVRIISSCSSMDFKALVLEFMPKGSLKKWLYSHNYFLDIQQRLNMMIDVASALEYLHHGCPLPVVHCDLKPNNILLNKDMVAHVSDFGISKLLGDEDSMTQTMTLATIGYMAPEYGSQGIISTRGDVYSYGILLMETFTRKSPTDEMFVGEMSLNRWVKESLPHAVIEVVDVNLLKRGEDYFTAKLDCISSIMKMAMDCSTEAPDERINMRDVVTTLKNIKLKFLKDVGKGSK</sequence>
<evidence type="ECO:0000256" key="14">
    <source>
        <dbReference type="ARBA" id="ARBA00022840"/>
    </source>
</evidence>
<evidence type="ECO:0000256" key="4">
    <source>
        <dbReference type="ARBA" id="ARBA00022475"/>
    </source>
</evidence>
<dbReference type="SMART" id="SM00220">
    <property type="entry name" value="S_TKc"/>
    <property type="match status" value="1"/>
</dbReference>
<dbReference type="GO" id="GO:0004674">
    <property type="term" value="F:protein serine/threonine kinase activity"/>
    <property type="evidence" value="ECO:0007669"/>
    <property type="project" value="UniProtKB-KW"/>
</dbReference>
<comment type="similarity">
    <text evidence="2">Belongs to the protein kinase superfamily. Ser/Thr protein kinase family.</text>
</comment>
<keyword evidence="5" id="KW-0723">Serine/threonine-protein kinase</keyword>
<keyword evidence="9 22" id="KW-0812">Transmembrane</keyword>
<dbReference type="SMART" id="SM00369">
    <property type="entry name" value="LRR_TYP"/>
    <property type="match status" value="6"/>
</dbReference>
<dbReference type="InterPro" id="IPR008271">
    <property type="entry name" value="Ser/Thr_kinase_AS"/>
</dbReference>
<dbReference type="InterPro" id="IPR001611">
    <property type="entry name" value="Leu-rich_rpt"/>
</dbReference>
<dbReference type="AlphaFoldDB" id="A0A2N9JC00"/>
<dbReference type="Pfam" id="PF00560">
    <property type="entry name" value="LRR_1"/>
    <property type="match status" value="8"/>
</dbReference>
<feature type="domain" description="Protein kinase" evidence="23">
    <location>
        <begin position="692"/>
        <end position="972"/>
    </location>
</feature>
<feature type="transmembrane region" description="Helical" evidence="22">
    <location>
        <begin position="635"/>
        <end position="656"/>
    </location>
</feature>
<evidence type="ECO:0000256" key="7">
    <source>
        <dbReference type="ARBA" id="ARBA00022614"/>
    </source>
</evidence>
<evidence type="ECO:0000256" key="11">
    <source>
        <dbReference type="ARBA" id="ARBA00022737"/>
    </source>
</evidence>
<evidence type="ECO:0000256" key="5">
    <source>
        <dbReference type="ARBA" id="ARBA00022527"/>
    </source>
</evidence>
<dbReference type="FunFam" id="3.30.200.20:FF:000661">
    <property type="entry name" value="Serine-threonine protein kinase plant-type"/>
    <property type="match status" value="1"/>
</dbReference>
<dbReference type="EMBL" id="OIVN01006484">
    <property type="protein sequence ID" value="SPD33999.1"/>
    <property type="molecule type" value="Genomic_DNA"/>
</dbReference>
<dbReference type="GO" id="GO:0005524">
    <property type="term" value="F:ATP binding"/>
    <property type="evidence" value="ECO:0007669"/>
    <property type="project" value="UniProtKB-UniRule"/>
</dbReference>
<keyword evidence="16 22" id="KW-0472">Membrane</keyword>
<dbReference type="EC" id="2.7.11.1" evidence="3"/>
<evidence type="ECO:0000259" key="23">
    <source>
        <dbReference type="PROSITE" id="PS50011"/>
    </source>
</evidence>
<keyword evidence="10" id="KW-0732">Signal</keyword>
<name>A0A2N9JC00_FAGSY</name>
<keyword evidence="17" id="KW-0675">Receptor</keyword>
<keyword evidence="18" id="KW-0325">Glycoprotein</keyword>
<dbReference type="InterPro" id="IPR011009">
    <property type="entry name" value="Kinase-like_dom_sf"/>
</dbReference>
<keyword evidence="12 21" id="KW-0547">Nucleotide-binding</keyword>
<evidence type="ECO:0000256" key="18">
    <source>
        <dbReference type="ARBA" id="ARBA00023180"/>
    </source>
</evidence>
<evidence type="ECO:0000256" key="13">
    <source>
        <dbReference type="ARBA" id="ARBA00022777"/>
    </source>
</evidence>
<dbReference type="Gene3D" id="1.10.510.10">
    <property type="entry name" value="Transferase(Phosphotransferase) domain 1"/>
    <property type="match status" value="1"/>
</dbReference>
<dbReference type="PROSITE" id="PS51450">
    <property type="entry name" value="LRR"/>
    <property type="match status" value="2"/>
</dbReference>
<dbReference type="PROSITE" id="PS50011">
    <property type="entry name" value="PROTEIN_KINASE_DOM"/>
    <property type="match status" value="1"/>
</dbReference>
<reference evidence="24" key="1">
    <citation type="submission" date="2018-02" db="EMBL/GenBank/DDBJ databases">
        <authorList>
            <person name="Cohen D.B."/>
            <person name="Kent A.D."/>
        </authorList>
    </citation>
    <scope>NUCLEOTIDE SEQUENCE</scope>
</reference>
<organism evidence="24">
    <name type="scientific">Fagus sylvatica</name>
    <name type="common">Beechnut</name>
    <dbReference type="NCBI Taxonomy" id="28930"/>
    <lineage>
        <taxon>Eukaryota</taxon>
        <taxon>Viridiplantae</taxon>
        <taxon>Streptophyta</taxon>
        <taxon>Embryophyta</taxon>
        <taxon>Tracheophyta</taxon>
        <taxon>Spermatophyta</taxon>
        <taxon>Magnoliopsida</taxon>
        <taxon>eudicotyledons</taxon>
        <taxon>Gunneridae</taxon>
        <taxon>Pentapetalae</taxon>
        <taxon>rosids</taxon>
        <taxon>fabids</taxon>
        <taxon>Fagales</taxon>
        <taxon>Fagaceae</taxon>
        <taxon>Fagus</taxon>
    </lineage>
</organism>
<gene>
    <name evidence="24" type="ORF">FSB_LOCUS61881</name>
</gene>
<dbReference type="PANTHER" id="PTHR27008">
    <property type="entry name" value="OS04G0122200 PROTEIN"/>
    <property type="match status" value="1"/>
</dbReference>
<evidence type="ECO:0000256" key="20">
    <source>
        <dbReference type="ARBA" id="ARBA00048679"/>
    </source>
</evidence>
<keyword evidence="14 21" id="KW-0067">ATP-binding</keyword>
<dbReference type="SUPFAM" id="SSF56112">
    <property type="entry name" value="Protein kinase-like (PK-like)"/>
    <property type="match status" value="1"/>
</dbReference>
<dbReference type="InterPro" id="IPR051809">
    <property type="entry name" value="Plant_receptor-like_S/T_kinase"/>
</dbReference>
<evidence type="ECO:0000256" key="6">
    <source>
        <dbReference type="ARBA" id="ARBA00022553"/>
    </source>
</evidence>
<dbReference type="Gene3D" id="3.30.200.20">
    <property type="entry name" value="Phosphorylase Kinase, domain 1"/>
    <property type="match status" value="1"/>
</dbReference>
<keyword evidence="11" id="KW-0677">Repeat</keyword>
<comment type="catalytic activity">
    <reaction evidence="19">
        <text>L-threonyl-[protein] + ATP = O-phospho-L-threonyl-[protein] + ADP + H(+)</text>
        <dbReference type="Rhea" id="RHEA:46608"/>
        <dbReference type="Rhea" id="RHEA-COMP:11060"/>
        <dbReference type="Rhea" id="RHEA-COMP:11605"/>
        <dbReference type="ChEBI" id="CHEBI:15378"/>
        <dbReference type="ChEBI" id="CHEBI:30013"/>
        <dbReference type="ChEBI" id="CHEBI:30616"/>
        <dbReference type="ChEBI" id="CHEBI:61977"/>
        <dbReference type="ChEBI" id="CHEBI:456216"/>
        <dbReference type="EC" id="2.7.11.1"/>
    </reaction>
</comment>
<keyword evidence="8" id="KW-0808">Transferase</keyword>
<keyword evidence="15 22" id="KW-1133">Transmembrane helix</keyword>
<dbReference type="FunFam" id="3.80.10.10:FF:000095">
    <property type="entry name" value="LRR receptor-like serine/threonine-protein kinase GSO1"/>
    <property type="match status" value="2"/>
</dbReference>
<dbReference type="InterPro" id="IPR001245">
    <property type="entry name" value="Ser-Thr/Tyr_kinase_cat_dom"/>
</dbReference>
<dbReference type="PANTHER" id="PTHR27008:SF497">
    <property type="entry name" value="OS11G0695000 PROTEIN"/>
    <property type="match status" value="1"/>
</dbReference>
<evidence type="ECO:0000256" key="21">
    <source>
        <dbReference type="PROSITE-ProRule" id="PRU10141"/>
    </source>
</evidence>
<evidence type="ECO:0000256" key="9">
    <source>
        <dbReference type="ARBA" id="ARBA00022692"/>
    </source>
</evidence>
<dbReference type="Pfam" id="PF08263">
    <property type="entry name" value="LRRNT_2"/>
    <property type="match status" value="1"/>
</dbReference>
<dbReference type="InterPro" id="IPR032675">
    <property type="entry name" value="LRR_dom_sf"/>
</dbReference>
<dbReference type="InterPro" id="IPR000719">
    <property type="entry name" value="Prot_kinase_dom"/>
</dbReference>
<dbReference type="InterPro" id="IPR013210">
    <property type="entry name" value="LRR_N_plant-typ"/>
</dbReference>
<dbReference type="Gene3D" id="3.80.10.10">
    <property type="entry name" value="Ribonuclease Inhibitor"/>
    <property type="match status" value="4"/>
</dbReference>
<evidence type="ECO:0000256" key="8">
    <source>
        <dbReference type="ARBA" id="ARBA00022679"/>
    </source>
</evidence>
<keyword evidence="13" id="KW-0418">Kinase</keyword>
<dbReference type="SUPFAM" id="SSF52058">
    <property type="entry name" value="L domain-like"/>
    <property type="match status" value="2"/>
</dbReference>
<accession>A0A2N9JC00</accession>
<keyword evidence="4" id="KW-1003">Cell membrane</keyword>
<keyword evidence="6" id="KW-0597">Phosphoprotein</keyword>
<dbReference type="FunFam" id="1.10.510.10:FF:000358">
    <property type="entry name" value="Putative leucine-rich repeat receptor-like serine/threonine-protein kinase"/>
    <property type="match status" value="1"/>
</dbReference>
<evidence type="ECO:0000256" key="22">
    <source>
        <dbReference type="SAM" id="Phobius"/>
    </source>
</evidence>
<evidence type="ECO:0000256" key="12">
    <source>
        <dbReference type="ARBA" id="ARBA00022741"/>
    </source>
</evidence>
<evidence type="ECO:0000256" key="2">
    <source>
        <dbReference type="ARBA" id="ARBA00008684"/>
    </source>
</evidence>
<protein>
    <recommendedName>
        <fullName evidence="3">non-specific serine/threonine protein kinase</fullName>
        <ecNumber evidence="3">2.7.11.1</ecNumber>
    </recommendedName>
</protein>
<evidence type="ECO:0000256" key="16">
    <source>
        <dbReference type="ARBA" id="ARBA00023136"/>
    </source>
</evidence>
<comment type="subcellular location">
    <subcellularLocation>
        <location evidence="1">Cell membrane</location>
        <topology evidence="1">Single-pass membrane protein</topology>
    </subcellularLocation>
</comment>
<evidence type="ECO:0000256" key="3">
    <source>
        <dbReference type="ARBA" id="ARBA00012513"/>
    </source>
</evidence>
<evidence type="ECO:0000256" key="17">
    <source>
        <dbReference type="ARBA" id="ARBA00023170"/>
    </source>
</evidence>
<dbReference type="GO" id="GO:0005886">
    <property type="term" value="C:plasma membrane"/>
    <property type="evidence" value="ECO:0007669"/>
    <property type="project" value="UniProtKB-SubCell"/>
</dbReference>
<comment type="catalytic activity">
    <reaction evidence="20">
        <text>L-seryl-[protein] + ATP = O-phospho-L-seryl-[protein] + ADP + H(+)</text>
        <dbReference type="Rhea" id="RHEA:17989"/>
        <dbReference type="Rhea" id="RHEA-COMP:9863"/>
        <dbReference type="Rhea" id="RHEA-COMP:11604"/>
        <dbReference type="ChEBI" id="CHEBI:15378"/>
        <dbReference type="ChEBI" id="CHEBI:29999"/>
        <dbReference type="ChEBI" id="CHEBI:30616"/>
        <dbReference type="ChEBI" id="CHEBI:83421"/>
        <dbReference type="ChEBI" id="CHEBI:456216"/>
        <dbReference type="EC" id="2.7.11.1"/>
    </reaction>
</comment>
<feature type="binding site" evidence="21">
    <location>
        <position position="720"/>
    </location>
    <ligand>
        <name>ATP</name>
        <dbReference type="ChEBI" id="CHEBI:30616"/>
    </ligand>
</feature>
<keyword evidence="7" id="KW-0433">Leucine-rich repeat</keyword>
<dbReference type="InterPro" id="IPR003591">
    <property type="entry name" value="Leu-rich_rpt_typical-subtyp"/>
</dbReference>
<evidence type="ECO:0000256" key="19">
    <source>
        <dbReference type="ARBA" id="ARBA00047899"/>
    </source>
</evidence>
<evidence type="ECO:0000256" key="1">
    <source>
        <dbReference type="ARBA" id="ARBA00004162"/>
    </source>
</evidence>
<dbReference type="PROSITE" id="PS00107">
    <property type="entry name" value="PROTEIN_KINASE_ATP"/>
    <property type="match status" value="1"/>
</dbReference>
<proteinExistence type="inferred from homology"/>